<dbReference type="EMBL" id="GECU01010946">
    <property type="protein sequence ID" value="JAS96760.1"/>
    <property type="molecule type" value="Transcribed_RNA"/>
</dbReference>
<dbReference type="GO" id="GO:0006412">
    <property type="term" value="P:translation"/>
    <property type="evidence" value="ECO:0007669"/>
    <property type="project" value="InterPro"/>
</dbReference>
<organism evidence="4">
    <name type="scientific">Homalodisca liturata</name>
    <dbReference type="NCBI Taxonomy" id="320908"/>
    <lineage>
        <taxon>Eukaryota</taxon>
        <taxon>Metazoa</taxon>
        <taxon>Ecdysozoa</taxon>
        <taxon>Arthropoda</taxon>
        <taxon>Hexapoda</taxon>
        <taxon>Insecta</taxon>
        <taxon>Pterygota</taxon>
        <taxon>Neoptera</taxon>
        <taxon>Paraneoptera</taxon>
        <taxon>Hemiptera</taxon>
        <taxon>Auchenorrhyncha</taxon>
        <taxon>Membracoidea</taxon>
        <taxon>Cicadellidae</taxon>
        <taxon>Cicadellinae</taxon>
        <taxon>Proconiini</taxon>
        <taxon>Homalodisca</taxon>
    </lineage>
</organism>
<keyword evidence="3" id="KW-0687">Ribonucleoprotein</keyword>
<proteinExistence type="inferred from homology"/>
<dbReference type="Gene3D" id="3.90.1180.10">
    <property type="entry name" value="Ribosomal protein L13"/>
    <property type="match status" value="1"/>
</dbReference>
<dbReference type="InterPro" id="IPR036899">
    <property type="entry name" value="Ribosomal_uL13_sf"/>
</dbReference>
<feature type="non-terminal residue" evidence="4">
    <location>
        <position position="1"/>
    </location>
</feature>
<dbReference type="GO" id="GO:0003735">
    <property type="term" value="F:structural constituent of ribosome"/>
    <property type="evidence" value="ECO:0007669"/>
    <property type="project" value="InterPro"/>
</dbReference>
<evidence type="ECO:0000313" key="4">
    <source>
        <dbReference type="EMBL" id="JAS96760.1"/>
    </source>
</evidence>
<evidence type="ECO:0000256" key="1">
    <source>
        <dbReference type="ARBA" id="ARBA00006227"/>
    </source>
</evidence>
<sequence length="178" mass="20190">GKLAAFVAKRLLKGYKVTVLAVEATRFTGPLHRHIGKYRSFKEKRAPYNPERGSFHWSEPSKYFKYKVFRGMVARKTKRGARAIEALDCYEGIPRQFENVERSIVPRALLDVTADCNRASCTMGELLSKFGWHHAELAASLTAELRGREDAAREAQKERDAKVAALRNSSEFASEVER</sequence>
<feature type="non-terminal residue" evidence="4">
    <location>
        <position position="178"/>
    </location>
</feature>
<comment type="similarity">
    <text evidence="1">Belongs to the universal ribosomal protein uL13 family.</text>
</comment>
<dbReference type="GO" id="GO:0003729">
    <property type="term" value="F:mRNA binding"/>
    <property type="evidence" value="ECO:0007669"/>
    <property type="project" value="TreeGrafter"/>
</dbReference>
<dbReference type="GO" id="GO:0022625">
    <property type="term" value="C:cytosolic large ribosomal subunit"/>
    <property type="evidence" value="ECO:0007669"/>
    <property type="project" value="TreeGrafter"/>
</dbReference>
<dbReference type="SUPFAM" id="SSF52161">
    <property type="entry name" value="Ribosomal protein L13"/>
    <property type="match status" value="1"/>
</dbReference>
<dbReference type="PANTHER" id="PTHR11545:SF3">
    <property type="entry name" value="LARGE RIBOSOMAL SUBUNIT PROTEIN UL13"/>
    <property type="match status" value="1"/>
</dbReference>
<dbReference type="PANTHER" id="PTHR11545">
    <property type="entry name" value="RIBOSOMAL PROTEIN L13"/>
    <property type="match status" value="1"/>
</dbReference>
<keyword evidence="2" id="KW-0689">Ribosomal protein</keyword>
<gene>
    <name evidence="4" type="ORF">g.58033</name>
</gene>
<reference evidence="4" key="1">
    <citation type="submission" date="2015-11" db="EMBL/GenBank/DDBJ databases">
        <title>De novo transcriptome assembly of four potential Pierce s Disease insect vectors from Arizona vineyards.</title>
        <authorList>
            <person name="Tassone E.E."/>
        </authorList>
    </citation>
    <scope>NUCLEOTIDE SEQUENCE</scope>
</reference>
<accession>A0A1B6JBV6</accession>
<evidence type="ECO:0000256" key="2">
    <source>
        <dbReference type="ARBA" id="ARBA00022980"/>
    </source>
</evidence>
<dbReference type="Pfam" id="PF00572">
    <property type="entry name" value="Ribosomal_L13"/>
    <property type="match status" value="1"/>
</dbReference>
<name>A0A1B6JBV6_9HEMI</name>
<protein>
    <submittedName>
        <fullName evidence="4">Uncharacterized protein</fullName>
    </submittedName>
</protein>
<evidence type="ECO:0000256" key="3">
    <source>
        <dbReference type="ARBA" id="ARBA00023274"/>
    </source>
</evidence>
<dbReference type="InterPro" id="IPR005822">
    <property type="entry name" value="Ribosomal_uL13"/>
</dbReference>
<dbReference type="AlphaFoldDB" id="A0A1B6JBV6"/>
<dbReference type="GO" id="GO:0017148">
    <property type="term" value="P:negative regulation of translation"/>
    <property type="evidence" value="ECO:0007669"/>
    <property type="project" value="TreeGrafter"/>
</dbReference>